<dbReference type="PANTHER" id="PTHR37166">
    <property type="entry name" value="PROTEIN FLAG"/>
    <property type="match status" value="1"/>
</dbReference>
<evidence type="ECO:0000313" key="3">
    <source>
        <dbReference type="Proteomes" id="UP000316626"/>
    </source>
</evidence>
<dbReference type="Proteomes" id="UP000316626">
    <property type="component" value="Unassembled WGS sequence"/>
</dbReference>
<protein>
    <submittedName>
        <fullName evidence="2">Flagellar protein FlaG</fullName>
    </submittedName>
</protein>
<gene>
    <name evidence="2" type="primary">flaG</name>
    <name evidence="2" type="ORF">FG384_18015</name>
</gene>
<dbReference type="NCBIfam" id="NF005834">
    <property type="entry name" value="PRK07738.1"/>
    <property type="match status" value="1"/>
</dbReference>
<dbReference type="EMBL" id="VDGI01000027">
    <property type="protein sequence ID" value="TQR17402.1"/>
    <property type="molecule type" value="Genomic_DNA"/>
</dbReference>
<dbReference type="SUPFAM" id="SSF160214">
    <property type="entry name" value="FlaG-like"/>
    <property type="match status" value="1"/>
</dbReference>
<name>A0A544TIX1_9BACI</name>
<organism evidence="2 3">
    <name type="scientific">Psychrobacillus vulpis</name>
    <dbReference type="NCBI Taxonomy" id="2325572"/>
    <lineage>
        <taxon>Bacteria</taxon>
        <taxon>Bacillati</taxon>
        <taxon>Bacillota</taxon>
        <taxon>Bacilli</taxon>
        <taxon>Bacillales</taxon>
        <taxon>Bacillaceae</taxon>
        <taxon>Psychrobacillus</taxon>
    </lineage>
</organism>
<dbReference type="InterPro" id="IPR005186">
    <property type="entry name" value="FlaG"/>
</dbReference>
<evidence type="ECO:0000256" key="1">
    <source>
        <dbReference type="SAM" id="MobiDB-lite"/>
    </source>
</evidence>
<keyword evidence="2" id="KW-0966">Cell projection</keyword>
<dbReference type="Pfam" id="PF03646">
    <property type="entry name" value="FlaG"/>
    <property type="match status" value="1"/>
</dbReference>
<evidence type="ECO:0000313" key="2">
    <source>
        <dbReference type="EMBL" id="TQR17402.1"/>
    </source>
</evidence>
<dbReference type="InterPro" id="IPR035924">
    <property type="entry name" value="FlaG-like_sf"/>
</dbReference>
<dbReference type="AlphaFoldDB" id="A0A544TIX1"/>
<reference evidence="2 3" key="1">
    <citation type="submission" date="2019-06" db="EMBL/GenBank/DDBJ databases">
        <title>Psychrobacillus vulpis sp. nov., a new species isolated from feces of a red fox that inhabits in The Tablas de Daimiel Natural Park, Albacete, Spain.</title>
        <authorList>
            <person name="Rodriguez M."/>
            <person name="Reina J.C."/>
            <person name="Bejar V."/>
            <person name="Llamas I."/>
        </authorList>
    </citation>
    <scope>NUCLEOTIDE SEQUENCE [LARGE SCALE GENOMIC DNA]</scope>
    <source>
        <strain evidence="2 3">Z8</strain>
    </source>
</reference>
<dbReference type="PANTHER" id="PTHR37166:SF1">
    <property type="entry name" value="PROTEIN FLAG"/>
    <property type="match status" value="1"/>
</dbReference>
<comment type="caution">
    <text evidence="2">The sequence shown here is derived from an EMBL/GenBank/DDBJ whole genome shotgun (WGS) entry which is preliminary data.</text>
</comment>
<dbReference type="Gene3D" id="3.30.160.170">
    <property type="entry name" value="FlaG-like"/>
    <property type="match status" value="1"/>
</dbReference>
<keyword evidence="2" id="KW-0969">Cilium</keyword>
<accession>A0A544TIX1</accession>
<sequence length="94" mass="10928">MPVSFQAETHPMGNVSAETLPAEKARKMTESMNKFLETTNTELRFEFHKELKEYYVTLVDSKTHEVVKEVPSKKLMDMYAAMKDFVGFFVDEKI</sequence>
<keyword evidence="3" id="KW-1185">Reference proteome</keyword>
<feature type="region of interest" description="Disordered" evidence="1">
    <location>
        <begin position="1"/>
        <end position="21"/>
    </location>
</feature>
<dbReference type="OrthoDB" id="9799867at2"/>
<keyword evidence="2" id="KW-0282">Flagellum</keyword>
<proteinExistence type="predicted"/>